<feature type="compositionally biased region" description="Low complexity" evidence="2">
    <location>
        <begin position="404"/>
        <end position="419"/>
    </location>
</feature>
<protein>
    <submittedName>
        <fullName evidence="3">Unnamed protein product</fullName>
    </submittedName>
</protein>
<proteinExistence type="predicted"/>
<feature type="coiled-coil region" evidence="1">
    <location>
        <begin position="134"/>
        <end position="203"/>
    </location>
</feature>
<name>A0A9W6TU63_9STRA</name>
<dbReference type="Proteomes" id="UP001165121">
    <property type="component" value="Unassembled WGS sequence"/>
</dbReference>
<organism evidence="3 4">
    <name type="scientific">Phytophthora fragariaefolia</name>
    <dbReference type="NCBI Taxonomy" id="1490495"/>
    <lineage>
        <taxon>Eukaryota</taxon>
        <taxon>Sar</taxon>
        <taxon>Stramenopiles</taxon>
        <taxon>Oomycota</taxon>
        <taxon>Peronosporomycetes</taxon>
        <taxon>Peronosporales</taxon>
        <taxon>Peronosporaceae</taxon>
        <taxon>Phytophthora</taxon>
    </lineage>
</organism>
<keyword evidence="4" id="KW-1185">Reference proteome</keyword>
<feature type="region of interest" description="Disordered" evidence="2">
    <location>
        <begin position="1"/>
        <end position="59"/>
    </location>
</feature>
<evidence type="ECO:0000313" key="4">
    <source>
        <dbReference type="Proteomes" id="UP001165121"/>
    </source>
</evidence>
<feature type="compositionally biased region" description="Polar residues" evidence="2">
    <location>
        <begin position="445"/>
        <end position="468"/>
    </location>
</feature>
<feature type="region of interest" description="Disordered" evidence="2">
    <location>
        <begin position="404"/>
        <end position="627"/>
    </location>
</feature>
<accession>A0A9W6TU63</accession>
<comment type="caution">
    <text evidence="3">The sequence shown here is derived from an EMBL/GenBank/DDBJ whole genome shotgun (WGS) entry which is preliminary data.</text>
</comment>
<evidence type="ECO:0000313" key="3">
    <source>
        <dbReference type="EMBL" id="GMF19283.1"/>
    </source>
</evidence>
<dbReference type="OrthoDB" id="127231at2759"/>
<feature type="compositionally biased region" description="Low complexity" evidence="2">
    <location>
        <begin position="546"/>
        <end position="562"/>
    </location>
</feature>
<feature type="compositionally biased region" description="Basic and acidic residues" evidence="2">
    <location>
        <begin position="336"/>
        <end position="351"/>
    </location>
</feature>
<gene>
    <name evidence="3" type="ORF">Pfra01_000195900</name>
</gene>
<keyword evidence="1" id="KW-0175">Coiled coil</keyword>
<feature type="compositionally biased region" description="Acidic residues" evidence="2">
    <location>
        <begin position="534"/>
        <end position="545"/>
    </location>
</feature>
<dbReference type="EMBL" id="BSXT01000153">
    <property type="protein sequence ID" value="GMF19283.1"/>
    <property type="molecule type" value="Genomic_DNA"/>
</dbReference>
<evidence type="ECO:0000256" key="1">
    <source>
        <dbReference type="SAM" id="Coils"/>
    </source>
</evidence>
<feature type="compositionally biased region" description="Low complexity" evidence="2">
    <location>
        <begin position="22"/>
        <end position="54"/>
    </location>
</feature>
<feature type="compositionally biased region" description="Basic and acidic residues" evidence="2">
    <location>
        <begin position="480"/>
        <end position="492"/>
    </location>
</feature>
<sequence length="898" mass="99580">MNTRRSSPEGTADQDHPPSSPAPASSSPKVQSSSRSPLSGLRLLSAAASSSDSGAQDRGPASTALYSCAACWQAANAPTVHLDRPEDSVARDSTIDELREELSCLQRAHTISHRHATELHLQIESAGATGQAFSQFCQDRHDRLQRRLEQANELLALRDADVTYLEERLAHTEDRLQEQKRQRAEAEDLIEQLRHQVHDLESQIAPLSSHPDLGSAPPPALSRRLVARDRELHEPNVAHSALQQRCLALEQSEEAHSEAASHLRRQTDALNRRVSVTTCKRACKMPSCVVRGRKRCARWNLSGLSSGELRFKHKWRATSLENERLLQAAQQGIAEHNQDREAHRQDRDSIARNRNALVQDRDARAQDREVIVSDYLRLQEQYSNAYRRMWAIATAMDQDVQLPAPSSFATSSPASSVTTGRAHKSQRTDAASSARRDVLDLRPQSPIQKNYPSGDSAQIDDSMSSASDDGNRATPDVPAEIDRPPEPSKRLDISPSSDSESQEMEPEIASQNVSDTTLPEIAGSDRREVVGEKEEAEDDDTDDEVLSALSRSRSSLRRQGSSTPRRRTVQPIIDVDGDGDSSSGGSSGNGDRERSCAGSVGSSPRDHVGGDPAVGDLDGATEADEIDDSPLFPTFVPRRLWIPGVCARLLHQPDIVPWDVYAVSSLRVSEIDVQTSSALLTSVSEWLFPAIDPASHPLPDSYEDLITGATVSARMDTSPWSKLSNGEAPLTFIPAVSGRRLPPNFVQDYLKSEERHLQSYWKSTHFLPISEAMCSADPALSSYYEQRRQRRSRAGAAWRRFLTKDVIPALRHRQCDLDILLDPFFLHFPKSRVTKHWFPTLDSGDSSLAEAADILDLEELWRLQFRQNPQDHPAMRIARLRDKFLDPCHVQPPASVAL</sequence>
<evidence type="ECO:0000256" key="2">
    <source>
        <dbReference type="SAM" id="MobiDB-lite"/>
    </source>
</evidence>
<feature type="region of interest" description="Disordered" evidence="2">
    <location>
        <begin position="333"/>
        <end position="362"/>
    </location>
</feature>
<feature type="compositionally biased region" description="Basic and acidic residues" evidence="2">
    <location>
        <begin position="523"/>
        <end position="533"/>
    </location>
</feature>
<dbReference type="AlphaFoldDB" id="A0A9W6TU63"/>
<reference evidence="3" key="1">
    <citation type="submission" date="2023-04" db="EMBL/GenBank/DDBJ databases">
        <title>Phytophthora fragariaefolia NBRC 109709.</title>
        <authorList>
            <person name="Ichikawa N."/>
            <person name="Sato H."/>
            <person name="Tonouchi N."/>
        </authorList>
    </citation>
    <scope>NUCLEOTIDE SEQUENCE</scope>
    <source>
        <strain evidence="3">NBRC 109709</strain>
    </source>
</reference>